<comment type="caution">
    <text evidence="1">The sequence shown here is derived from an EMBL/GenBank/DDBJ whole genome shotgun (WGS) entry which is preliminary data.</text>
</comment>
<keyword evidence="2" id="KW-1185">Reference proteome</keyword>
<evidence type="ECO:0000313" key="2">
    <source>
        <dbReference type="Proteomes" id="UP000295063"/>
    </source>
</evidence>
<dbReference type="EMBL" id="SLUI01000026">
    <property type="protein sequence ID" value="TCL31814.1"/>
    <property type="molecule type" value="Genomic_DNA"/>
</dbReference>
<dbReference type="Pfam" id="PF20457">
    <property type="entry name" value="DUF6710"/>
    <property type="match status" value="1"/>
</dbReference>
<evidence type="ECO:0000313" key="1">
    <source>
        <dbReference type="EMBL" id="TCL31814.1"/>
    </source>
</evidence>
<name>A0A4R1PN83_9FIRM</name>
<dbReference type="Proteomes" id="UP000295063">
    <property type="component" value="Unassembled WGS sequence"/>
</dbReference>
<dbReference type="RefSeq" id="WP_132083708.1">
    <property type="nucleotide sequence ID" value="NZ_DALZLR010000023.1"/>
</dbReference>
<accession>A0A4R1PN83</accession>
<reference evidence="1 2" key="1">
    <citation type="submission" date="2019-03" db="EMBL/GenBank/DDBJ databases">
        <title>Genomic Encyclopedia of Type Strains, Phase IV (KMG-IV): sequencing the most valuable type-strain genomes for metagenomic binning, comparative biology and taxonomic classification.</title>
        <authorList>
            <person name="Goeker M."/>
        </authorList>
    </citation>
    <scope>NUCLEOTIDE SEQUENCE [LARGE SCALE GENOMIC DNA]</scope>
    <source>
        <strain evidence="1 2">DSM 15969</strain>
    </source>
</reference>
<sequence>MITAEYYSTQRKFQNAMCFAKELLRQFPVRGQGAHPLLDFVRLIGKGLQAQYLTHMFYIADRPLLPDSSFTELGWGMSIEELFDCLTEVDNKLPYYVCKDLLLPFPWDRQKLIRDMSYIGLGKKWGDWRQSVNHHIAVWLPIGLGWVYAGDHSVTVALLQETAQITAEDVFHMGPLLERFYCDGEFYRRQEDDSIAGPVHCLEMAVLFEVGRLMEENGLSFGALR</sequence>
<dbReference type="InterPro" id="IPR046556">
    <property type="entry name" value="DUF6710"/>
</dbReference>
<protein>
    <submittedName>
        <fullName evidence="1">Uncharacterized protein</fullName>
    </submittedName>
</protein>
<dbReference type="OrthoDB" id="1777863at2"/>
<proteinExistence type="predicted"/>
<dbReference type="AlphaFoldDB" id="A0A4R1PN83"/>
<organism evidence="1 2">
    <name type="scientific">Anaerospora hongkongensis</name>
    <dbReference type="NCBI Taxonomy" id="244830"/>
    <lineage>
        <taxon>Bacteria</taxon>
        <taxon>Bacillati</taxon>
        <taxon>Bacillota</taxon>
        <taxon>Negativicutes</taxon>
        <taxon>Selenomonadales</taxon>
        <taxon>Sporomusaceae</taxon>
        <taxon>Anaerospora</taxon>
    </lineage>
</organism>
<gene>
    <name evidence="1" type="ORF">EV210_12626</name>
</gene>